<gene>
    <name evidence="1" type="ORF">TTHERM_01186270</name>
</gene>
<dbReference type="Proteomes" id="UP000009168">
    <property type="component" value="Unassembled WGS sequence"/>
</dbReference>
<dbReference type="AlphaFoldDB" id="Q23RR0"/>
<organism evidence="1 2">
    <name type="scientific">Tetrahymena thermophila (strain SB210)</name>
    <dbReference type="NCBI Taxonomy" id="312017"/>
    <lineage>
        <taxon>Eukaryota</taxon>
        <taxon>Sar</taxon>
        <taxon>Alveolata</taxon>
        <taxon>Ciliophora</taxon>
        <taxon>Intramacronucleata</taxon>
        <taxon>Oligohymenophorea</taxon>
        <taxon>Hymenostomatida</taxon>
        <taxon>Tetrahymenina</taxon>
        <taxon>Tetrahymenidae</taxon>
        <taxon>Tetrahymena</taxon>
    </lineage>
</organism>
<dbReference type="eggNOG" id="KOG4308">
    <property type="taxonomic scope" value="Eukaryota"/>
</dbReference>
<sequence>MVAYPYITGVQFDEKSISQSLFIESVEVQNEGFNFTFSKQQDSTVVFIGINYLYYDPDQNQNLKIQKQILEEYQLISKQYNQDGEKLFKASDLYFDKNLNCSQEYQEPFNLIGMTGFLQSQQTQQILIDREQIIDQKQIINIQNNEFQRKSSIQLLQFYQKKNEEVKIKDSCSVYQNKCSEKYPAQYYCEEGLIQQKCTKCLNCPADCNSVQMCCDSTKLNFNISLNNCECLDNQTMQYDDLTNQCNCIDQIYMKKQNNSCICNDLMKFNYEKQICKCNDEQTMIKDPDLKKCVCIDQTLMRYSDSEQKCMCLDQNFMKFDENLKTCVCLYQINMAFNKDTKKCECKKNMAFNASKRICECIDQNSTYNTKTDQCECKERMQFNSKKQMCECKDQNSIYKDETQQCECQSGMKFNDDIQKCECVDQNTMKYNQITEECECILDEMTFSKSLKQCICSDKSYYYNNHLDKCILNPSFKYCEILEQFRPLCLKCQKGFQNFNGTCKYCGNNLNQIFAYNLQAKSQQELEFQYIPRISINAFKFLNQSFANKKQHNDQ</sequence>
<dbReference type="EMBL" id="GG662642">
    <property type="protein sequence ID" value="EAR99225.2"/>
    <property type="molecule type" value="Genomic_DNA"/>
</dbReference>
<protein>
    <submittedName>
        <fullName evidence="1">Uncharacterized protein</fullName>
    </submittedName>
</protein>
<dbReference type="InParanoid" id="Q23RR0"/>
<evidence type="ECO:0000313" key="2">
    <source>
        <dbReference type="Proteomes" id="UP000009168"/>
    </source>
</evidence>
<dbReference type="KEGG" id="tet:TTHERM_01186270"/>
<dbReference type="HOGENOM" id="CLU_271876_0_0_1"/>
<keyword evidence="2" id="KW-1185">Reference proteome</keyword>
<dbReference type="RefSeq" id="XP_001019470.2">
    <property type="nucleotide sequence ID" value="XM_001019470.2"/>
</dbReference>
<accession>Q23RR0</accession>
<reference evidence="2" key="1">
    <citation type="journal article" date="2006" name="PLoS Biol.">
        <title>Macronuclear genome sequence of the ciliate Tetrahymena thermophila, a model eukaryote.</title>
        <authorList>
            <person name="Eisen J.A."/>
            <person name="Coyne R.S."/>
            <person name="Wu M."/>
            <person name="Wu D."/>
            <person name="Thiagarajan M."/>
            <person name="Wortman J.R."/>
            <person name="Badger J.H."/>
            <person name="Ren Q."/>
            <person name="Amedeo P."/>
            <person name="Jones K.M."/>
            <person name="Tallon L.J."/>
            <person name="Delcher A.L."/>
            <person name="Salzberg S.L."/>
            <person name="Silva J.C."/>
            <person name="Haas B.J."/>
            <person name="Majoros W.H."/>
            <person name="Farzad M."/>
            <person name="Carlton J.M."/>
            <person name="Smith R.K. Jr."/>
            <person name="Garg J."/>
            <person name="Pearlman R.E."/>
            <person name="Karrer K.M."/>
            <person name="Sun L."/>
            <person name="Manning G."/>
            <person name="Elde N.C."/>
            <person name="Turkewitz A.P."/>
            <person name="Asai D.J."/>
            <person name="Wilkes D.E."/>
            <person name="Wang Y."/>
            <person name="Cai H."/>
            <person name="Collins K."/>
            <person name="Stewart B.A."/>
            <person name="Lee S.R."/>
            <person name="Wilamowska K."/>
            <person name="Weinberg Z."/>
            <person name="Ruzzo W.L."/>
            <person name="Wloga D."/>
            <person name="Gaertig J."/>
            <person name="Frankel J."/>
            <person name="Tsao C.-C."/>
            <person name="Gorovsky M.A."/>
            <person name="Keeling P.J."/>
            <person name="Waller R.F."/>
            <person name="Patron N.J."/>
            <person name="Cherry J.M."/>
            <person name="Stover N.A."/>
            <person name="Krieger C.J."/>
            <person name="del Toro C."/>
            <person name="Ryder H.F."/>
            <person name="Williamson S.C."/>
            <person name="Barbeau R.A."/>
            <person name="Hamilton E.P."/>
            <person name="Orias E."/>
        </authorList>
    </citation>
    <scope>NUCLEOTIDE SEQUENCE [LARGE SCALE GENOMIC DNA]</scope>
    <source>
        <strain evidence="2">SB210</strain>
    </source>
</reference>
<evidence type="ECO:0000313" key="1">
    <source>
        <dbReference type="EMBL" id="EAR99225.2"/>
    </source>
</evidence>
<name>Q23RR0_TETTS</name>
<dbReference type="GeneID" id="7824939"/>
<proteinExistence type="predicted"/>